<evidence type="ECO:0000313" key="2">
    <source>
        <dbReference type="Proteomes" id="UP001150238"/>
    </source>
</evidence>
<evidence type="ECO:0000313" key="1">
    <source>
        <dbReference type="EMBL" id="KAJ4477815.1"/>
    </source>
</evidence>
<accession>A0A9W9AB21</accession>
<gene>
    <name evidence="1" type="ORF">C8J55DRAFT_489788</name>
</gene>
<reference evidence="1" key="2">
    <citation type="journal article" date="2023" name="Proc. Natl. Acad. Sci. U.S.A.">
        <title>A global phylogenomic analysis of the shiitake genus Lentinula.</title>
        <authorList>
            <person name="Sierra-Patev S."/>
            <person name="Min B."/>
            <person name="Naranjo-Ortiz M."/>
            <person name="Looney B."/>
            <person name="Konkel Z."/>
            <person name="Slot J.C."/>
            <person name="Sakamoto Y."/>
            <person name="Steenwyk J.L."/>
            <person name="Rokas A."/>
            <person name="Carro J."/>
            <person name="Camarero S."/>
            <person name="Ferreira P."/>
            <person name="Molpeceres G."/>
            <person name="Ruiz-Duenas F.J."/>
            <person name="Serrano A."/>
            <person name="Henrissat B."/>
            <person name="Drula E."/>
            <person name="Hughes K.W."/>
            <person name="Mata J.L."/>
            <person name="Ishikawa N.K."/>
            <person name="Vargas-Isla R."/>
            <person name="Ushijima S."/>
            <person name="Smith C.A."/>
            <person name="Donoghue J."/>
            <person name="Ahrendt S."/>
            <person name="Andreopoulos W."/>
            <person name="He G."/>
            <person name="LaButti K."/>
            <person name="Lipzen A."/>
            <person name="Ng V."/>
            <person name="Riley R."/>
            <person name="Sandor L."/>
            <person name="Barry K."/>
            <person name="Martinez A.T."/>
            <person name="Xiao Y."/>
            <person name="Gibbons J.G."/>
            <person name="Terashima K."/>
            <person name="Grigoriev I.V."/>
            <person name="Hibbett D."/>
        </authorList>
    </citation>
    <scope>NUCLEOTIDE SEQUENCE</scope>
    <source>
        <strain evidence="1">Sp2 HRB7682 ss15</strain>
    </source>
</reference>
<dbReference type="Proteomes" id="UP001150238">
    <property type="component" value="Unassembled WGS sequence"/>
</dbReference>
<protein>
    <submittedName>
        <fullName evidence="1">Uncharacterized protein</fullName>
    </submittedName>
</protein>
<sequence>MGNDNTVERAPSRILHQPRPHRIVDLDHISSSAQISPEIHSAPAVMSQFPQEHYPFHNHPDAPQHWVPPPPRVPIDNQYPIYYTPYPVYQNVQPPPEQPRSATPKFKIEYSSIHATFLATIKDADSLKDRKSWVKWNEGIWQAVADGFVLGHICDEPPPGTPWTQWNTPLIRPNVSIHPTRKELEARHKWDKNDGWTSSILTARLSDEARNHLPPMIDDRGERRTARQIYLRLKAAYQAAPDRKACLRIQDELFNSQIHGMDIKKFNLKWSSTLTTLRNYGYEIPWDTLISKYISKLPLGPRYIYLKQTLEEEFDQPGVIPNRDLFDKFAGASRPCRFWGWHVQSTFPTQRE</sequence>
<dbReference type="EMBL" id="JANVFS010000018">
    <property type="protein sequence ID" value="KAJ4477815.1"/>
    <property type="molecule type" value="Genomic_DNA"/>
</dbReference>
<name>A0A9W9AB21_9AGAR</name>
<organism evidence="1 2">
    <name type="scientific">Lentinula lateritia</name>
    <dbReference type="NCBI Taxonomy" id="40482"/>
    <lineage>
        <taxon>Eukaryota</taxon>
        <taxon>Fungi</taxon>
        <taxon>Dikarya</taxon>
        <taxon>Basidiomycota</taxon>
        <taxon>Agaricomycotina</taxon>
        <taxon>Agaricomycetes</taxon>
        <taxon>Agaricomycetidae</taxon>
        <taxon>Agaricales</taxon>
        <taxon>Marasmiineae</taxon>
        <taxon>Omphalotaceae</taxon>
        <taxon>Lentinula</taxon>
    </lineage>
</organism>
<proteinExistence type="predicted"/>
<reference evidence="1" key="1">
    <citation type="submission" date="2022-08" db="EMBL/GenBank/DDBJ databases">
        <authorList>
            <consortium name="DOE Joint Genome Institute"/>
            <person name="Min B."/>
            <person name="Riley R."/>
            <person name="Sierra-Patev S."/>
            <person name="Naranjo-Ortiz M."/>
            <person name="Looney B."/>
            <person name="Konkel Z."/>
            <person name="Slot J.C."/>
            <person name="Sakamoto Y."/>
            <person name="Steenwyk J.L."/>
            <person name="Rokas A."/>
            <person name="Carro J."/>
            <person name="Camarero S."/>
            <person name="Ferreira P."/>
            <person name="Molpeceres G."/>
            <person name="Ruiz-Duenas F.J."/>
            <person name="Serrano A."/>
            <person name="Henrissat B."/>
            <person name="Drula E."/>
            <person name="Hughes K.W."/>
            <person name="Mata J.L."/>
            <person name="Ishikawa N.K."/>
            <person name="Vargas-Isla R."/>
            <person name="Ushijima S."/>
            <person name="Smith C.A."/>
            <person name="Ahrendt S."/>
            <person name="Andreopoulos W."/>
            <person name="He G."/>
            <person name="Labutti K."/>
            <person name="Lipzen A."/>
            <person name="Ng V."/>
            <person name="Sandor L."/>
            <person name="Barry K."/>
            <person name="Martinez A.T."/>
            <person name="Xiao Y."/>
            <person name="Gibbons J.G."/>
            <person name="Terashima K."/>
            <person name="Hibbett D.S."/>
            <person name="Grigoriev I.V."/>
        </authorList>
    </citation>
    <scope>NUCLEOTIDE SEQUENCE</scope>
    <source>
        <strain evidence="1">Sp2 HRB7682 ss15</strain>
    </source>
</reference>
<comment type="caution">
    <text evidence="1">The sequence shown here is derived from an EMBL/GenBank/DDBJ whole genome shotgun (WGS) entry which is preliminary data.</text>
</comment>
<dbReference type="AlphaFoldDB" id="A0A9W9AB21"/>